<dbReference type="STRING" id="1291052.FC18_GL001699"/>
<dbReference type="Pfam" id="PF00132">
    <property type="entry name" value="Hexapep"/>
    <property type="match status" value="1"/>
</dbReference>
<evidence type="ECO:0000259" key="6">
    <source>
        <dbReference type="SMART" id="SM01266"/>
    </source>
</evidence>
<name>A0A0R1ZJ17_9LACO</name>
<dbReference type="InterPro" id="IPR001451">
    <property type="entry name" value="Hexapep"/>
</dbReference>
<dbReference type="EMBL" id="AYYO01000037">
    <property type="protein sequence ID" value="KRM54992.1"/>
    <property type="molecule type" value="Genomic_DNA"/>
</dbReference>
<keyword evidence="2 5" id="KW-0808">Transferase</keyword>
<dbReference type="InterPro" id="IPR039369">
    <property type="entry name" value="LacA-like"/>
</dbReference>
<gene>
    <name evidence="7" type="ORF">FC18_GL001699</name>
</gene>
<dbReference type="PANTHER" id="PTHR43017">
    <property type="entry name" value="GALACTOSIDE O-ACETYLTRANSFERASE"/>
    <property type="match status" value="1"/>
</dbReference>
<dbReference type="Pfam" id="PF14602">
    <property type="entry name" value="Hexapep_2"/>
    <property type="match status" value="1"/>
</dbReference>
<dbReference type="SUPFAM" id="SSF51161">
    <property type="entry name" value="Trimeric LpxA-like enzymes"/>
    <property type="match status" value="1"/>
</dbReference>
<dbReference type="SMART" id="SM01266">
    <property type="entry name" value="Mac"/>
    <property type="match status" value="1"/>
</dbReference>
<evidence type="ECO:0000313" key="8">
    <source>
        <dbReference type="Proteomes" id="UP000051679"/>
    </source>
</evidence>
<dbReference type="CDD" id="cd03357">
    <property type="entry name" value="LbH_MAT_GAT"/>
    <property type="match status" value="1"/>
</dbReference>
<dbReference type="OrthoDB" id="9812571at2"/>
<dbReference type="InterPro" id="IPR011004">
    <property type="entry name" value="Trimer_LpxA-like_sf"/>
</dbReference>
<keyword evidence="4 5" id="KW-0012">Acyltransferase</keyword>
<dbReference type="GO" id="GO:0008870">
    <property type="term" value="F:galactoside O-acetyltransferase activity"/>
    <property type="evidence" value="ECO:0007669"/>
    <property type="project" value="TreeGrafter"/>
</dbReference>
<keyword evidence="8" id="KW-1185">Reference proteome</keyword>
<dbReference type="PANTHER" id="PTHR43017:SF1">
    <property type="entry name" value="ACETYLTRANSFERASE YJL218W-RELATED"/>
    <property type="match status" value="1"/>
</dbReference>
<reference evidence="7 8" key="1">
    <citation type="journal article" date="2015" name="Genome Announc.">
        <title>Expanding the biotechnology potential of lactobacilli through comparative genomics of 213 strains and associated genera.</title>
        <authorList>
            <person name="Sun Z."/>
            <person name="Harris H.M."/>
            <person name="McCann A."/>
            <person name="Guo C."/>
            <person name="Argimon S."/>
            <person name="Zhang W."/>
            <person name="Yang X."/>
            <person name="Jeffery I.B."/>
            <person name="Cooney J.C."/>
            <person name="Kagawa T.F."/>
            <person name="Liu W."/>
            <person name="Song Y."/>
            <person name="Salvetti E."/>
            <person name="Wrobel A."/>
            <person name="Rasinkangas P."/>
            <person name="Parkhill J."/>
            <person name="Rea M.C."/>
            <person name="O'Sullivan O."/>
            <person name="Ritari J."/>
            <person name="Douillard F.P."/>
            <person name="Paul Ross R."/>
            <person name="Yang R."/>
            <person name="Briner A.E."/>
            <person name="Felis G.E."/>
            <person name="de Vos W.M."/>
            <person name="Barrangou R."/>
            <person name="Klaenhammer T.R."/>
            <person name="Caufield P.W."/>
            <person name="Cui Y."/>
            <person name="Zhang H."/>
            <person name="O'Toole P.W."/>
        </authorList>
    </citation>
    <scope>NUCLEOTIDE SEQUENCE [LARGE SCALE GENOMIC DNA]</scope>
    <source>
        <strain evidence="7 8">DSM 20505</strain>
    </source>
</reference>
<dbReference type="InterPro" id="IPR024688">
    <property type="entry name" value="Mac_dom"/>
</dbReference>
<keyword evidence="3" id="KW-0677">Repeat</keyword>
<accession>A0A0R1ZJ17</accession>
<comment type="similarity">
    <text evidence="1 5">Belongs to the transferase hexapeptide repeat family.</text>
</comment>
<comment type="caution">
    <text evidence="7">The sequence shown here is derived from an EMBL/GenBank/DDBJ whole genome shotgun (WGS) entry which is preliminary data.</text>
</comment>
<dbReference type="InterPro" id="IPR018357">
    <property type="entry name" value="Hexapep_transf_CS"/>
</dbReference>
<protein>
    <recommendedName>
        <fullName evidence="5">Acetyltransferase</fullName>
        <ecNumber evidence="5">2.3.1.-</ecNumber>
    </recommendedName>
</protein>
<dbReference type="AlphaFoldDB" id="A0A0R1ZJ17"/>
<dbReference type="Gene3D" id="2.160.10.10">
    <property type="entry name" value="Hexapeptide repeat proteins"/>
    <property type="match status" value="1"/>
</dbReference>
<proteinExistence type="inferred from homology"/>
<evidence type="ECO:0000256" key="1">
    <source>
        <dbReference type="ARBA" id="ARBA00007274"/>
    </source>
</evidence>
<dbReference type="Proteomes" id="UP000051679">
    <property type="component" value="Unassembled WGS sequence"/>
</dbReference>
<evidence type="ECO:0000256" key="2">
    <source>
        <dbReference type="ARBA" id="ARBA00022679"/>
    </source>
</evidence>
<dbReference type="Pfam" id="PF12464">
    <property type="entry name" value="Mac"/>
    <property type="match status" value="1"/>
</dbReference>
<sequence>MSFDKTRMLHGKLYRADDPQLRTMHRHAQQLLYLYNQTAPEDDSARAKLLAQILNVPATDAHFEPPMRMDYGVNVQVGKNFYANFDSILLDVAPITIGDNVMFGPRVGIYTAGHPLSPTVRNDGLEYGHPITIGNNVWLGGNVTVCPGVTIGDDVVIGAGAVVTRDIPSGVIAAGVPATPIRPITEDDETYWQAEAAKYYSAKNNI</sequence>
<evidence type="ECO:0000256" key="5">
    <source>
        <dbReference type="RuleBase" id="RU367021"/>
    </source>
</evidence>
<evidence type="ECO:0000256" key="3">
    <source>
        <dbReference type="ARBA" id="ARBA00022737"/>
    </source>
</evidence>
<dbReference type="RefSeq" id="WP_054678017.1">
    <property type="nucleotide sequence ID" value="NZ_AYYO01000037.1"/>
</dbReference>
<dbReference type="FunFam" id="2.160.10.10:FF:000008">
    <property type="entry name" value="Maltose O-acetyltransferase"/>
    <property type="match status" value="1"/>
</dbReference>
<evidence type="ECO:0000313" key="7">
    <source>
        <dbReference type="EMBL" id="KRM54992.1"/>
    </source>
</evidence>
<dbReference type="EC" id="2.3.1.-" evidence="5"/>
<feature type="domain" description="Maltose/galactoside acetyltransferase" evidence="6">
    <location>
        <begin position="5"/>
        <end position="58"/>
    </location>
</feature>
<dbReference type="PROSITE" id="PS00101">
    <property type="entry name" value="HEXAPEP_TRANSFERASES"/>
    <property type="match status" value="1"/>
</dbReference>
<evidence type="ECO:0000256" key="4">
    <source>
        <dbReference type="ARBA" id="ARBA00023315"/>
    </source>
</evidence>
<dbReference type="PATRIC" id="fig|1291052.5.peg.1738"/>
<organism evidence="7 8">
    <name type="scientific">Lacticaseibacillus sharpeae JCM 1186 = DSM 20505</name>
    <dbReference type="NCBI Taxonomy" id="1291052"/>
    <lineage>
        <taxon>Bacteria</taxon>
        <taxon>Bacillati</taxon>
        <taxon>Bacillota</taxon>
        <taxon>Bacilli</taxon>
        <taxon>Lactobacillales</taxon>
        <taxon>Lactobacillaceae</taxon>
        <taxon>Lacticaseibacillus</taxon>
    </lineage>
</organism>